<name>A0A1H7PMM6_HALLR</name>
<keyword evidence="1" id="KW-0812">Transmembrane</keyword>
<feature type="transmembrane region" description="Helical" evidence="1">
    <location>
        <begin position="57"/>
        <end position="78"/>
    </location>
</feature>
<reference evidence="2 3" key="1">
    <citation type="submission" date="2016-10" db="EMBL/GenBank/DDBJ databases">
        <authorList>
            <person name="de Groot N.N."/>
        </authorList>
    </citation>
    <scope>NUCLEOTIDE SEQUENCE [LARGE SCALE GENOMIC DNA]</scope>
    <source>
        <strain evidence="2 3">CDM_5</strain>
    </source>
</reference>
<protein>
    <submittedName>
        <fullName evidence="2">Uncharacterized protein</fullName>
    </submittedName>
</protein>
<keyword evidence="1" id="KW-1133">Transmembrane helix</keyword>
<sequence>MYLAVALFSSTVFIFYANPIDMRGVAVSLIVRAWGVVRLTWPRVSAWLDTANARVTGLFWVVVGTGMSISSVLASGVVSDGYSAQTNFL</sequence>
<evidence type="ECO:0000256" key="1">
    <source>
        <dbReference type="SAM" id="Phobius"/>
    </source>
</evidence>
<evidence type="ECO:0000313" key="3">
    <source>
        <dbReference type="Proteomes" id="UP000183894"/>
    </source>
</evidence>
<evidence type="ECO:0000313" key="2">
    <source>
        <dbReference type="EMBL" id="SEL37033.1"/>
    </source>
</evidence>
<organism evidence="2 3">
    <name type="scientific">Haloferax larsenii</name>
    <dbReference type="NCBI Taxonomy" id="302484"/>
    <lineage>
        <taxon>Archaea</taxon>
        <taxon>Methanobacteriati</taxon>
        <taxon>Methanobacteriota</taxon>
        <taxon>Stenosarchaea group</taxon>
        <taxon>Halobacteria</taxon>
        <taxon>Halobacteriales</taxon>
        <taxon>Haloferacaceae</taxon>
        <taxon>Haloferax</taxon>
    </lineage>
</organism>
<dbReference type="EMBL" id="FOAD01000004">
    <property type="protein sequence ID" value="SEL37033.1"/>
    <property type="molecule type" value="Genomic_DNA"/>
</dbReference>
<accession>A0A1H7PMM6</accession>
<dbReference type="Proteomes" id="UP000183894">
    <property type="component" value="Unassembled WGS sequence"/>
</dbReference>
<gene>
    <name evidence="2" type="ORF">SAMN04488691_104139</name>
</gene>
<proteinExistence type="predicted"/>
<dbReference type="AlphaFoldDB" id="A0A1H7PMM6"/>
<keyword evidence="1" id="KW-0472">Membrane</keyword>